<name>A0A511DIV8_9PSEU</name>
<dbReference type="EMBL" id="BJVJ01000039">
    <property type="protein sequence ID" value="GEL24749.1"/>
    <property type="molecule type" value="Genomic_DNA"/>
</dbReference>
<reference evidence="2 3" key="1">
    <citation type="submission" date="2019-07" db="EMBL/GenBank/DDBJ databases">
        <title>Whole genome shotgun sequence of Pseudonocardia sulfidoxydans NBRC 16205.</title>
        <authorList>
            <person name="Hosoyama A."/>
            <person name="Uohara A."/>
            <person name="Ohji S."/>
            <person name="Ichikawa N."/>
        </authorList>
    </citation>
    <scope>NUCLEOTIDE SEQUENCE [LARGE SCALE GENOMIC DNA]</scope>
    <source>
        <strain evidence="2 3">NBRC 16205</strain>
    </source>
</reference>
<proteinExistence type="predicted"/>
<gene>
    <name evidence="2" type="ORF">PSU4_37030</name>
</gene>
<evidence type="ECO:0000256" key="1">
    <source>
        <dbReference type="SAM" id="MobiDB-lite"/>
    </source>
</evidence>
<keyword evidence="3" id="KW-1185">Reference proteome</keyword>
<evidence type="ECO:0000313" key="3">
    <source>
        <dbReference type="Proteomes" id="UP000321685"/>
    </source>
</evidence>
<organism evidence="2 3">
    <name type="scientific">Pseudonocardia sulfidoxydans NBRC 16205</name>
    <dbReference type="NCBI Taxonomy" id="1223511"/>
    <lineage>
        <taxon>Bacteria</taxon>
        <taxon>Bacillati</taxon>
        <taxon>Actinomycetota</taxon>
        <taxon>Actinomycetes</taxon>
        <taxon>Pseudonocardiales</taxon>
        <taxon>Pseudonocardiaceae</taxon>
        <taxon>Pseudonocardia</taxon>
    </lineage>
</organism>
<comment type="caution">
    <text evidence="2">The sequence shown here is derived from an EMBL/GenBank/DDBJ whole genome shotgun (WGS) entry which is preliminary data.</text>
</comment>
<protein>
    <submittedName>
        <fullName evidence="2">Uncharacterized protein</fullName>
    </submittedName>
</protein>
<dbReference type="AlphaFoldDB" id="A0A511DIV8"/>
<evidence type="ECO:0000313" key="2">
    <source>
        <dbReference type="EMBL" id="GEL24749.1"/>
    </source>
</evidence>
<accession>A0A511DIV8</accession>
<feature type="region of interest" description="Disordered" evidence="1">
    <location>
        <begin position="76"/>
        <end position="100"/>
    </location>
</feature>
<dbReference type="Proteomes" id="UP000321685">
    <property type="component" value="Unassembled WGS sequence"/>
</dbReference>
<sequence length="100" mass="9926">MVVVGAHCAWPLPAGLTAFGGTGSVVTSGTSTLDGPPDPVSPLDPLFAAQPASTTASAAALAIVAMRLALATLTSSHLHPPGDRLAEAPPPIGARHSREK</sequence>